<gene>
    <name evidence="1" type="ORF">FAM23169_01267</name>
</gene>
<reference evidence="1 2" key="1">
    <citation type="journal article" date="2017" name="Front. Microbiol.">
        <title>The Histidine Decarboxylase Gene Cluster of Lactobacillus parabuchneri Was Gained by Horizontal Gene Transfer and Is Mobile within the Species.</title>
        <authorList>
            <person name="Wuthrich D."/>
            <person name="Berthoud H."/>
            <person name="Wechsler D."/>
            <person name="Eugster E."/>
            <person name="Irmler S."/>
            <person name="Bruggmann R."/>
        </authorList>
    </citation>
    <scope>NUCLEOTIDE SEQUENCE [LARGE SCALE GENOMIC DNA]</scope>
    <source>
        <strain evidence="1 2">FAM23169</strain>
    </source>
</reference>
<dbReference type="EMBL" id="MSBD01000030">
    <property type="protein sequence ID" value="ORN29447.1"/>
    <property type="molecule type" value="Genomic_DNA"/>
</dbReference>
<comment type="caution">
    <text evidence="1">The sequence shown here is derived from an EMBL/GenBank/DDBJ whole genome shotgun (WGS) entry which is preliminary data.</text>
</comment>
<protein>
    <submittedName>
        <fullName evidence="1">Uncharacterized protein</fullName>
    </submittedName>
</protein>
<name>A0A1X1FET7_9LACO</name>
<organism evidence="1 2">
    <name type="scientific">Lentilactobacillus parabuchneri</name>
    <dbReference type="NCBI Taxonomy" id="152331"/>
    <lineage>
        <taxon>Bacteria</taxon>
        <taxon>Bacillati</taxon>
        <taxon>Bacillota</taxon>
        <taxon>Bacilli</taxon>
        <taxon>Lactobacillales</taxon>
        <taxon>Lactobacillaceae</taxon>
        <taxon>Lentilactobacillus</taxon>
    </lineage>
</organism>
<sequence>MIECDGQYELPRNTFQLYNVKIKNNGQGNNRPDQYTSYKYIILTNDKQLDLAEIVEVFNLDIVIGNNQLGNTSVLRCNAKV</sequence>
<dbReference type="AlphaFoldDB" id="A0A1X1FET7"/>
<keyword evidence="2" id="KW-1185">Reference proteome</keyword>
<dbReference type="Proteomes" id="UP000193009">
    <property type="component" value="Unassembled WGS sequence"/>
</dbReference>
<accession>A0A1X1FET7</accession>
<proteinExistence type="predicted"/>
<dbReference type="KEGG" id="lpar:FAM21731_01319"/>
<evidence type="ECO:0000313" key="2">
    <source>
        <dbReference type="Proteomes" id="UP000193009"/>
    </source>
</evidence>
<evidence type="ECO:0000313" key="1">
    <source>
        <dbReference type="EMBL" id="ORN29447.1"/>
    </source>
</evidence>